<dbReference type="EMBL" id="QGDH01000127">
    <property type="protein sequence ID" value="RAR05734.1"/>
    <property type="molecule type" value="Genomic_DNA"/>
</dbReference>
<sequence length="116" mass="11942">MYALTLILATTSLVSAFPASEYSPRQTAQVASVDRHTGPGCTGTVCNKAGSGDLWPGCNAITDACQNSVSLNYANAGCKLTIFTDSGCSSAESVNVAGPGLCYDLRSPIKSIRVTC</sequence>
<protein>
    <submittedName>
        <fullName evidence="2">Uncharacterized protein</fullName>
    </submittedName>
</protein>
<dbReference type="Proteomes" id="UP000249619">
    <property type="component" value="Unassembled WGS sequence"/>
</dbReference>
<evidence type="ECO:0000256" key="1">
    <source>
        <dbReference type="SAM" id="SignalP"/>
    </source>
</evidence>
<dbReference type="AlphaFoldDB" id="A0A364MWP0"/>
<organism evidence="2 3">
    <name type="scientific">Stemphylium lycopersici</name>
    <name type="common">Tomato gray leaf spot disease fungus</name>
    <name type="synonym">Thyrospora lycopersici</name>
    <dbReference type="NCBI Taxonomy" id="183478"/>
    <lineage>
        <taxon>Eukaryota</taxon>
        <taxon>Fungi</taxon>
        <taxon>Dikarya</taxon>
        <taxon>Ascomycota</taxon>
        <taxon>Pezizomycotina</taxon>
        <taxon>Dothideomycetes</taxon>
        <taxon>Pleosporomycetidae</taxon>
        <taxon>Pleosporales</taxon>
        <taxon>Pleosporineae</taxon>
        <taxon>Pleosporaceae</taxon>
        <taxon>Stemphylium</taxon>
    </lineage>
</organism>
<keyword evidence="3" id="KW-1185">Reference proteome</keyword>
<feature type="signal peptide" evidence="1">
    <location>
        <begin position="1"/>
        <end position="16"/>
    </location>
</feature>
<proteinExistence type="predicted"/>
<evidence type="ECO:0000313" key="2">
    <source>
        <dbReference type="EMBL" id="RAR05734.1"/>
    </source>
</evidence>
<reference evidence="3" key="1">
    <citation type="submission" date="2018-05" db="EMBL/GenBank/DDBJ databases">
        <title>Draft genome sequence of Stemphylium lycopersici strain CIDEFI 213.</title>
        <authorList>
            <person name="Medina R."/>
            <person name="Franco M.E.E."/>
            <person name="Lucentini C.G."/>
            <person name="Saparrat M.C.N."/>
            <person name="Balatti P.A."/>
        </authorList>
    </citation>
    <scope>NUCLEOTIDE SEQUENCE [LARGE SCALE GENOMIC DNA]</scope>
    <source>
        <strain evidence="3">CIDEFI 213</strain>
    </source>
</reference>
<evidence type="ECO:0000313" key="3">
    <source>
        <dbReference type="Proteomes" id="UP000249619"/>
    </source>
</evidence>
<comment type="caution">
    <text evidence="2">The sequence shown here is derived from an EMBL/GenBank/DDBJ whole genome shotgun (WGS) entry which is preliminary data.</text>
</comment>
<accession>A0A364MWP0</accession>
<feature type="chain" id="PRO_5016561736" evidence="1">
    <location>
        <begin position="17"/>
        <end position="116"/>
    </location>
</feature>
<gene>
    <name evidence="2" type="ORF">DDE83_007247</name>
</gene>
<name>A0A364MWP0_STELY</name>
<keyword evidence="1" id="KW-0732">Signal</keyword>